<gene>
    <name evidence="3" type="ORF">Pbs1_24060</name>
</gene>
<keyword evidence="1" id="KW-0732">Signal</keyword>
<dbReference type="EMBL" id="AP035888">
    <property type="protein sequence ID" value="BFP69063.1"/>
    <property type="molecule type" value="Genomic_DNA"/>
</dbReference>
<evidence type="ECO:0000313" key="3">
    <source>
        <dbReference type="EMBL" id="BFP69063.1"/>
    </source>
</evidence>
<protein>
    <recommendedName>
        <fullName evidence="2">Outer membrane protein beta-barrel domain-containing protein</fullName>
    </recommendedName>
</protein>
<accession>A0AB33KXV9</accession>
<dbReference type="AlphaFoldDB" id="A0AB33KXV9"/>
<proteinExistence type="predicted"/>
<evidence type="ECO:0000256" key="1">
    <source>
        <dbReference type="ARBA" id="ARBA00022729"/>
    </source>
</evidence>
<sequence length="194" mass="21652">MKYKLLLILLLCGIGSFSQNKKISLEVSYPLTIDNNFIGGRSKGVVDLGIKYRIKDFKIVNLGIGINGGLLVDDTDKSNNYPQDFERTIYAIQPKIFSELNLSQLTKLHLFVNIGYSFMKMKLTNNNNSGPVDFSKLSDTLRGINAGLGVSYDILPRIFLQAQYDFSKLNSGNSPDVDYNTNVNLLKMGIGIRL</sequence>
<reference evidence="3" key="1">
    <citation type="submission" date="2024-08" db="EMBL/GenBank/DDBJ databases">
        <title>Whole genome sequence of Tenacibaculum sp. strain pbs-1 associated with black-spot shell disease in Akoya pearl oysters.</title>
        <authorList>
            <person name="Sakatoku A."/>
            <person name="Suzuki T."/>
            <person name="Hatano K."/>
            <person name="Seki M."/>
            <person name="Tanaka D."/>
            <person name="Nakamura S."/>
            <person name="Suzuki N."/>
            <person name="Isshiki T."/>
        </authorList>
    </citation>
    <scope>NUCLEOTIDE SEQUENCE</scope>
    <source>
        <strain evidence="3">Pbs-1</strain>
    </source>
</reference>
<dbReference type="Gene3D" id="2.40.160.20">
    <property type="match status" value="1"/>
</dbReference>
<dbReference type="InterPro" id="IPR011250">
    <property type="entry name" value="OMP/PagP_B-barrel"/>
</dbReference>
<dbReference type="SUPFAM" id="SSF56925">
    <property type="entry name" value="OMPA-like"/>
    <property type="match status" value="1"/>
</dbReference>
<dbReference type="Pfam" id="PF13505">
    <property type="entry name" value="OMP_b-brl"/>
    <property type="match status" value="1"/>
</dbReference>
<feature type="domain" description="Outer membrane protein beta-barrel" evidence="2">
    <location>
        <begin position="7"/>
        <end position="181"/>
    </location>
</feature>
<name>A0AB33KXV9_9FLAO</name>
<dbReference type="InterPro" id="IPR027385">
    <property type="entry name" value="Beta-barrel_OMP"/>
</dbReference>
<evidence type="ECO:0000259" key="2">
    <source>
        <dbReference type="Pfam" id="PF13505"/>
    </source>
</evidence>
<organism evidence="3">
    <name type="scientific">Tenacibaculum sp. Pbs-1</name>
    <dbReference type="NCBI Taxonomy" id="3238748"/>
    <lineage>
        <taxon>Bacteria</taxon>
        <taxon>Pseudomonadati</taxon>
        <taxon>Bacteroidota</taxon>
        <taxon>Flavobacteriia</taxon>
        <taxon>Flavobacteriales</taxon>
        <taxon>Flavobacteriaceae</taxon>
        <taxon>Tenacibaculum</taxon>
    </lineage>
</organism>